<dbReference type="PANTHER" id="PTHR11008:SF9">
    <property type="entry name" value="PROTEIN TAKEOUT-LIKE PROTEIN"/>
    <property type="match status" value="1"/>
</dbReference>
<sequence length="265" mass="28587">MYINRRILCRIGTVRPCGYIATNHADSMKFYGVIVLLALVTFAHGLPTSTKTKRSISDNLVSLVESFQDTMKTGDEDLGIPVLEPFEADSIDISIDETSVALDGNLSNLKVAGLSHFSIDTLTFSLIGIRFTFAFTWPSITFSTGYSIDGTVSNDIAVYGNGNATGEITNLVVSGTAALSVSNSYLYIRSLTSEISVEDTEFAITGIWNDDDVSKLIGDVVSDIAPVLVEEYQDEITTAVNEVVTEYANDYLGTMTLADLIGLLG</sequence>
<evidence type="ECO:0000313" key="2">
    <source>
        <dbReference type="Proteomes" id="UP000829291"/>
    </source>
</evidence>
<dbReference type="Gene3D" id="3.15.10.30">
    <property type="entry name" value="Haemolymph juvenile hormone binding protein"/>
    <property type="match status" value="1"/>
</dbReference>
<reference evidence="3" key="1">
    <citation type="submission" date="2025-08" db="UniProtKB">
        <authorList>
            <consortium name="RefSeq"/>
        </authorList>
    </citation>
    <scope>IDENTIFICATION</scope>
    <source>
        <tissue evidence="3">Thorax and Abdomen</tissue>
    </source>
</reference>
<evidence type="ECO:0000256" key="1">
    <source>
        <dbReference type="SAM" id="Phobius"/>
    </source>
</evidence>
<dbReference type="Proteomes" id="UP000829291">
    <property type="component" value="Chromosome 6"/>
</dbReference>
<dbReference type="GeneID" id="124294974"/>
<keyword evidence="1" id="KW-0812">Transmembrane</keyword>
<keyword evidence="1" id="KW-0472">Membrane</keyword>
<keyword evidence="1" id="KW-1133">Transmembrane helix</keyword>
<dbReference type="InterPro" id="IPR038606">
    <property type="entry name" value="To_sf"/>
</dbReference>
<feature type="transmembrane region" description="Helical" evidence="1">
    <location>
        <begin position="28"/>
        <end position="46"/>
    </location>
</feature>
<accession>A0ABM3GEM2</accession>
<gene>
    <name evidence="3" type="primary">LOC124294974</name>
</gene>
<protein>
    <submittedName>
        <fullName evidence="3">Uncharacterized protein LOC124294974</fullName>
    </submittedName>
</protein>
<proteinExistence type="predicted"/>
<keyword evidence="2" id="KW-1185">Reference proteome</keyword>
<dbReference type="RefSeq" id="XP_046598724.1">
    <property type="nucleotide sequence ID" value="XM_046742768.1"/>
</dbReference>
<organism evidence="2 3">
    <name type="scientific">Neodiprion lecontei</name>
    <name type="common">Redheaded pine sawfly</name>
    <dbReference type="NCBI Taxonomy" id="441921"/>
    <lineage>
        <taxon>Eukaryota</taxon>
        <taxon>Metazoa</taxon>
        <taxon>Ecdysozoa</taxon>
        <taxon>Arthropoda</taxon>
        <taxon>Hexapoda</taxon>
        <taxon>Insecta</taxon>
        <taxon>Pterygota</taxon>
        <taxon>Neoptera</taxon>
        <taxon>Endopterygota</taxon>
        <taxon>Hymenoptera</taxon>
        <taxon>Tenthredinoidea</taxon>
        <taxon>Diprionidae</taxon>
        <taxon>Diprioninae</taxon>
        <taxon>Neodiprion</taxon>
    </lineage>
</organism>
<dbReference type="SMART" id="SM00700">
    <property type="entry name" value="JHBP"/>
    <property type="match status" value="1"/>
</dbReference>
<evidence type="ECO:0000313" key="3">
    <source>
        <dbReference type="RefSeq" id="XP_046598724.1"/>
    </source>
</evidence>
<dbReference type="InterPro" id="IPR010562">
    <property type="entry name" value="Haemolymph_juvenile_hormone-bd"/>
</dbReference>
<name>A0ABM3GEM2_NEOLC</name>
<dbReference type="PANTHER" id="PTHR11008">
    <property type="entry name" value="PROTEIN TAKEOUT-LIKE PROTEIN"/>
    <property type="match status" value="1"/>
</dbReference>
<dbReference type="Pfam" id="PF06585">
    <property type="entry name" value="JHBP"/>
    <property type="match status" value="1"/>
</dbReference>